<dbReference type="GO" id="GO:0016746">
    <property type="term" value="F:acyltransferase activity"/>
    <property type="evidence" value="ECO:0007669"/>
    <property type="project" value="UniProtKB-KW"/>
</dbReference>
<keyword evidence="3" id="KW-0012">Acyltransferase</keyword>
<dbReference type="InterPro" id="IPR001451">
    <property type="entry name" value="Hexapep"/>
</dbReference>
<gene>
    <name evidence="3" type="ORF">R3P93_17775</name>
</gene>
<keyword evidence="2 3" id="KW-0808">Transferase</keyword>
<accession>A0ABU4D3X0</accession>
<reference evidence="3 4" key="1">
    <citation type="submission" date="2023-10" db="EMBL/GenBank/DDBJ databases">
        <title>Development of a sustainable strategy for remediation of hydrocarbon-contaminated territories based on the waste exchange concept.</title>
        <authorList>
            <person name="Krivoruchko A."/>
        </authorList>
    </citation>
    <scope>NUCLEOTIDE SEQUENCE [LARGE SCALE GENOMIC DNA]</scope>
    <source>
        <strain evidence="3 4">IEGM 1327</strain>
    </source>
</reference>
<organism evidence="3 4">
    <name type="scientific">Rhodococcus cerastii</name>
    <dbReference type="NCBI Taxonomy" id="908616"/>
    <lineage>
        <taxon>Bacteria</taxon>
        <taxon>Bacillati</taxon>
        <taxon>Actinomycetota</taxon>
        <taxon>Actinomycetes</taxon>
        <taxon>Mycobacteriales</taxon>
        <taxon>Nocardiaceae</taxon>
        <taxon>Rhodococcus</taxon>
    </lineage>
</organism>
<comment type="similarity">
    <text evidence="1">Belongs to the transferase hexapeptide repeat family.</text>
</comment>
<evidence type="ECO:0000256" key="1">
    <source>
        <dbReference type="ARBA" id="ARBA00007274"/>
    </source>
</evidence>
<sequence>MRALQRFWINGVAAHPVWSLRARALLMRMGGAGIKHVAVYPHLHIEGEISNLRIARGCGINANVTLDAHAPITMDANVGLAYGVCLVTASHTMGPSHDRWGIVEAEPITIGAGTWVGANVVILPGVTIGAGCMIAAGAIVTKDCEPNTLYGGIPAKPLRSLDAD</sequence>
<protein>
    <submittedName>
        <fullName evidence="3">Acyltransferase</fullName>
        <ecNumber evidence="3">2.3.1.-</ecNumber>
    </submittedName>
</protein>
<dbReference type="PANTHER" id="PTHR23416:SF23">
    <property type="entry name" value="ACETYLTRANSFERASE C18B11.09C-RELATED"/>
    <property type="match status" value="1"/>
</dbReference>
<dbReference type="Pfam" id="PF00132">
    <property type="entry name" value="Hexapep"/>
    <property type="match status" value="1"/>
</dbReference>
<dbReference type="SUPFAM" id="SSF51161">
    <property type="entry name" value="Trimeric LpxA-like enzymes"/>
    <property type="match status" value="1"/>
</dbReference>
<dbReference type="InterPro" id="IPR051159">
    <property type="entry name" value="Hexapeptide_acetyltransf"/>
</dbReference>
<comment type="caution">
    <text evidence="3">The sequence shown here is derived from an EMBL/GenBank/DDBJ whole genome shotgun (WGS) entry which is preliminary data.</text>
</comment>
<evidence type="ECO:0000313" key="4">
    <source>
        <dbReference type="Proteomes" id="UP001186104"/>
    </source>
</evidence>
<dbReference type="RefSeq" id="WP_317533601.1">
    <property type="nucleotide sequence ID" value="NZ_JAWLKF010000010.1"/>
</dbReference>
<name>A0ABU4D3X0_9NOCA</name>
<dbReference type="EC" id="2.3.1.-" evidence="3"/>
<proteinExistence type="inferred from homology"/>
<dbReference type="EMBL" id="JAWLKF010000010">
    <property type="protein sequence ID" value="MDV6304413.1"/>
    <property type="molecule type" value="Genomic_DNA"/>
</dbReference>
<dbReference type="InterPro" id="IPR011004">
    <property type="entry name" value="Trimer_LpxA-like_sf"/>
</dbReference>
<dbReference type="Proteomes" id="UP001186104">
    <property type="component" value="Unassembled WGS sequence"/>
</dbReference>
<dbReference type="CDD" id="cd04647">
    <property type="entry name" value="LbH_MAT_like"/>
    <property type="match status" value="1"/>
</dbReference>
<evidence type="ECO:0000256" key="2">
    <source>
        <dbReference type="ARBA" id="ARBA00022679"/>
    </source>
</evidence>
<dbReference type="Gene3D" id="2.160.10.10">
    <property type="entry name" value="Hexapeptide repeat proteins"/>
    <property type="match status" value="1"/>
</dbReference>
<evidence type="ECO:0000313" key="3">
    <source>
        <dbReference type="EMBL" id="MDV6304413.1"/>
    </source>
</evidence>
<dbReference type="PANTHER" id="PTHR23416">
    <property type="entry name" value="SIALIC ACID SYNTHASE-RELATED"/>
    <property type="match status" value="1"/>
</dbReference>
<keyword evidence="4" id="KW-1185">Reference proteome</keyword>